<evidence type="ECO:0000256" key="9">
    <source>
        <dbReference type="ARBA" id="ARBA00049893"/>
    </source>
</evidence>
<evidence type="ECO:0000256" key="1">
    <source>
        <dbReference type="ARBA" id="ARBA00000553"/>
    </source>
</evidence>
<comment type="catalytic activity">
    <reaction evidence="9">
        <text>S-methyl-5'-thioadenosine + phosphate = 5-(methylsulfanyl)-alpha-D-ribose 1-phosphate + adenine</text>
        <dbReference type="Rhea" id="RHEA:11852"/>
        <dbReference type="ChEBI" id="CHEBI:16708"/>
        <dbReference type="ChEBI" id="CHEBI:17509"/>
        <dbReference type="ChEBI" id="CHEBI:43474"/>
        <dbReference type="ChEBI" id="CHEBI:58533"/>
        <dbReference type="EC" id="2.4.2.28"/>
    </reaction>
    <physiologicalReaction direction="left-to-right" evidence="9">
        <dbReference type="Rhea" id="RHEA:11853"/>
    </physiologicalReaction>
</comment>
<dbReference type="GO" id="GO:0016787">
    <property type="term" value="F:hydrolase activity"/>
    <property type="evidence" value="ECO:0007669"/>
    <property type="project" value="UniProtKB-KW"/>
</dbReference>
<dbReference type="InterPro" id="IPR038371">
    <property type="entry name" value="Cu_polyphenol_OxRdtase_sf"/>
</dbReference>
<dbReference type="Pfam" id="PF02578">
    <property type="entry name" value="Cu-oxidase_4"/>
    <property type="match status" value="1"/>
</dbReference>
<name>A0A1M7R4G9_9BURK</name>
<dbReference type="SUPFAM" id="SSF64438">
    <property type="entry name" value="CNF1/YfiH-like putative cysteine hydrolases"/>
    <property type="match status" value="1"/>
</dbReference>
<keyword evidence="5" id="KW-0378">Hydrolase</keyword>
<sequence>MSTQQQWLIPHWPGLPNNVGVLSTTRRGGVSPAPYDDGMGGGGLNLGTHVGDQPHNVAQNRAIVGDMLPAEPVWLSQVHGTAVANVAEVRPQEVPEADASLSTVPGRVCVIMTADCLPVLFADKEGKTVAAAHAGWRGLASGVLERTVEAMRAAGAGELTAWMGPAIGAYQFEVGPDVMQAFLNGVVDDSGVRHVKAAFSTIDGKPGKYLCDIYGLARYLLHRAGVASVHGGEFCTVSNSGRFYSYRRDGVTGRQATLIWLK</sequence>
<dbReference type="PANTHER" id="PTHR30616">
    <property type="entry name" value="UNCHARACTERIZED PROTEIN YFIH"/>
    <property type="match status" value="1"/>
</dbReference>
<dbReference type="InterPro" id="IPR003730">
    <property type="entry name" value="Cu_polyphenol_OxRdtase"/>
</dbReference>
<keyword evidence="3" id="KW-0808">Transferase</keyword>
<protein>
    <recommendedName>
        <fullName evidence="10">Purine nucleoside phosphorylase</fullName>
    </recommendedName>
</protein>
<dbReference type="GO" id="GO:0005507">
    <property type="term" value="F:copper ion binding"/>
    <property type="evidence" value="ECO:0007669"/>
    <property type="project" value="TreeGrafter"/>
</dbReference>
<dbReference type="STRING" id="551987.SAMN05192549_11055"/>
<accession>A0A1M7R4G9</accession>
<dbReference type="RefSeq" id="WP_072787378.1">
    <property type="nucleotide sequence ID" value="NZ_FRCX01000010.1"/>
</dbReference>
<reference evidence="12" key="1">
    <citation type="submission" date="2016-11" db="EMBL/GenBank/DDBJ databases">
        <authorList>
            <person name="Varghese N."/>
            <person name="Submissions S."/>
        </authorList>
    </citation>
    <scope>NUCLEOTIDE SEQUENCE [LARGE SCALE GENOMIC DNA]</scope>
    <source>
        <strain evidence="12">Sac-22</strain>
    </source>
</reference>
<comment type="similarity">
    <text evidence="2 10">Belongs to the purine nucleoside phosphorylase YfiH/LACC1 family.</text>
</comment>
<organism evidence="11 12">
    <name type="scientific">Duganella sacchari</name>
    <dbReference type="NCBI Taxonomy" id="551987"/>
    <lineage>
        <taxon>Bacteria</taxon>
        <taxon>Pseudomonadati</taxon>
        <taxon>Pseudomonadota</taxon>
        <taxon>Betaproteobacteria</taxon>
        <taxon>Burkholderiales</taxon>
        <taxon>Oxalobacteraceae</taxon>
        <taxon>Telluria group</taxon>
        <taxon>Duganella</taxon>
    </lineage>
</organism>
<keyword evidence="12" id="KW-1185">Reference proteome</keyword>
<evidence type="ECO:0000313" key="12">
    <source>
        <dbReference type="Proteomes" id="UP000184339"/>
    </source>
</evidence>
<dbReference type="AlphaFoldDB" id="A0A1M7R4G9"/>
<evidence type="ECO:0000256" key="5">
    <source>
        <dbReference type="ARBA" id="ARBA00022801"/>
    </source>
</evidence>
<comment type="catalytic activity">
    <reaction evidence="8">
        <text>adenosine + phosphate = alpha-D-ribose 1-phosphate + adenine</text>
        <dbReference type="Rhea" id="RHEA:27642"/>
        <dbReference type="ChEBI" id="CHEBI:16335"/>
        <dbReference type="ChEBI" id="CHEBI:16708"/>
        <dbReference type="ChEBI" id="CHEBI:43474"/>
        <dbReference type="ChEBI" id="CHEBI:57720"/>
        <dbReference type="EC" id="2.4.2.1"/>
    </reaction>
    <physiologicalReaction direction="left-to-right" evidence="8">
        <dbReference type="Rhea" id="RHEA:27643"/>
    </physiologicalReaction>
</comment>
<keyword evidence="6" id="KW-0862">Zinc</keyword>
<dbReference type="Gene3D" id="3.60.140.10">
    <property type="entry name" value="CNF1/YfiH-like putative cysteine hydrolases"/>
    <property type="match status" value="1"/>
</dbReference>
<dbReference type="OrthoDB" id="4279at2"/>
<dbReference type="Proteomes" id="UP000184339">
    <property type="component" value="Unassembled WGS sequence"/>
</dbReference>
<keyword evidence="4" id="KW-0479">Metal-binding</keyword>
<dbReference type="NCBIfam" id="TIGR00726">
    <property type="entry name" value="peptidoglycan editing factor PgeF"/>
    <property type="match status" value="1"/>
</dbReference>
<comment type="catalytic activity">
    <reaction evidence="1">
        <text>inosine + phosphate = alpha-D-ribose 1-phosphate + hypoxanthine</text>
        <dbReference type="Rhea" id="RHEA:27646"/>
        <dbReference type="ChEBI" id="CHEBI:17368"/>
        <dbReference type="ChEBI" id="CHEBI:17596"/>
        <dbReference type="ChEBI" id="CHEBI:43474"/>
        <dbReference type="ChEBI" id="CHEBI:57720"/>
        <dbReference type="EC" id="2.4.2.1"/>
    </reaction>
    <physiologicalReaction direction="left-to-right" evidence="1">
        <dbReference type="Rhea" id="RHEA:27647"/>
    </physiologicalReaction>
</comment>
<proteinExistence type="inferred from homology"/>
<evidence type="ECO:0000256" key="10">
    <source>
        <dbReference type="RuleBase" id="RU361274"/>
    </source>
</evidence>
<gene>
    <name evidence="11" type="ORF">SAMN05192549_11055</name>
</gene>
<evidence type="ECO:0000256" key="8">
    <source>
        <dbReference type="ARBA" id="ARBA00048968"/>
    </source>
</evidence>
<evidence type="ECO:0000256" key="3">
    <source>
        <dbReference type="ARBA" id="ARBA00022679"/>
    </source>
</evidence>
<evidence type="ECO:0000256" key="6">
    <source>
        <dbReference type="ARBA" id="ARBA00022833"/>
    </source>
</evidence>
<dbReference type="GO" id="GO:0017061">
    <property type="term" value="F:S-methyl-5-thioadenosine phosphorylase activity"/>
    <property type="evidence" value="ECO:0007669"/>
    <property type="project" value="UniProtKB-EC"/>
</dbReference>
<evidence type="ECO:0000313" key="11">
    <source>
        <dbReference type="EMBL" id="SHN39732.1"/>
    </source>
</evidence>
<dbReference type="CDD" id="cd16833">
    <property type="entry name" value="YfiH"/>
    <property type="match status" value="1"/>
</dbReference>
<evidence type="ECO:0000256" key="7">
    <source>
        <dbReference type="ARBA" id="ARBA00047989"/>
    </source>
</evidence>
<dbReference type="PANTHER" id="PTHR30616:SF2">
    <property type="entry name" value="PURINE NUCLEOSIDE PHOSPHORYLASE LACC1"/>
    <property type="match status" value="1"/>
</dbReference>
<evidence type="ECO:0000256" key="4">
    <source>
        <dbReference type="ARBA" id="ARBA00022723"/>
    </source>
</evidence>
<evidence type="ECO:0000256" key="2">
    <source>
        <dbReference type="ARBA" id="ARBA00007353"/>
    </source>
</evidence>
<dbReference type="InterPro" id="IPR011324">
    <property type="entry name" value="Cytotoxic_necrot_fac-like_cat"/>
</dbReference>
<comment type="catalytic activity">
    <reaction evidence="7">
        <text>adenosine + H2O + H(+) = inosine + NH4(+)</text>
        <dbReference type="Rhea" id="RHEA:24408"/>
        <dbReference type="ChEBI" id="CHEBI:15377"/>
        <dbReference type="ChEBI" id="CHEBI:15378"/>
        <dbReference type="ChEBI" id="CHEBI:16335"/>
        <dbReference type="ChEBI" id="CHEBI:17596"/>
        <dbReference type="ChEBI" id="CHEBI:28938"/>
        <dbReference type="EC" id="3.5.4.4"/>
    </reaction>
    <physiologicalReaction direction="left-to-right" evidence="7">
        <dbReference type="Rhea" id="RHEA:24409"/>
    </physiologicalReaction>
</comment>
<dbReference type="EMBL" id="FRCX01000010">
    <property type="protein sequence ID" value="SHN39732.1"/>
    <property type="molecule type" value="Genomic_DNA"/>
</dbReference>